<evidence type="ECO:0000313" key="3">
    <source>
        <dbReference type="Proteomes" id="UP000291116"/>
    </source>
</evidence>
<sequence>MRSKPVSKTACRNTKMTKSQLGSATSYSSTQTKSSHSTTNSEAETQHTTYPEFAIQKRRHEFRRRGRGIVKVQHDGRGGIRKFSKLAVLKGDRSWLVAPERIFPGPDEDESLDADVFQRVVRDPQNFRPVQVQVSSLDPANILPQTLVSAPNGHVGPEGKRRHDGLSPRRLDQVAIEIELPNLVHVARAKNVQARNGGVRHDGFPLVNRFEIVDAGLPEGPQWQEEDQKDRPEKTATAVLAQWPLGRQATHCQTDHWCTASRG</sequence>
<evidence type="ECO:0000313" key="2">
    <source>
        <dbReference type="EMBL" id="VEU43247.1"/>
    </source>
</evidence>
<organism evidence="2 3">
    <name type="scientific">Pseudo-nitzschia multistriata</name>
    <dbReference type="NCBI Taxonomy" id="183589"/>
    <lineage>
        <taxon>Eukaryota</taxon>
        <taxon>Sar</taxon>
        <taxon>Stramenopiles</taxon>
        <taxon>Ochrophyta</taxon>
        <taxon>Bacillariophyta</taxon>
        <taxon>Bacillariophyceae</taxon>
        <taxon>Bacillariophycidae</taxon>
        <taxon>Bacillariales</taxon>
        <taxon>Bacillariaceae</taxon>
        <taxon>Pseudo-nitzschia</taxon>
    </lineage>
</organism>
<dbReference type="AlphaFoldDB" id="A0A448ZMI0"/>
<protein>
    <submittedName>
        <fullName evidence="2">Uncharacterized protein</fullName>
    </submittedName>
</protein>
<evidence type="ECO:0000256" key="1">
    <source>
        <dbReference type="SAM" id="MobiDB-lite"/>
    </source>
</evidence>
<feature type="region of interest" description="Disordered" evidence="1">
    <location>
        <begin position="1"/>
        <end position="51"/>
    </location>
</feature>
<feature type="compositionally biased region" description="Polar residues" evidence="1">
    <location>
        <begin position="10"/>
        <end position="22"/>
    </location>
</feature>
<dbReference type="EMBL" id="CAACVS010000531">
    <property type="protein sequence ID" value="VEU43247.1"/>
    <property type="molecule type" value="Genomic_DNA"/>
</dbReference>
<proteinExistence type="predicted"/>
<reference evidence="2 3" key="1">
    <citation type="submission" date="2019-01" db="EMBL/GenBank/DDBJ databases">
        <authorList>
            <person name="Ferrante I. M."/>
        </authorList>
    </citation>
    <scope>NUCLEOTIDE SEQUENCE [LARGE SCALE GENOMIC DNA]</scope>
    <source>
        <strain evidence="2 3">B856</strain>
    </source>
</reference>
<accession>A0A448ZMI0</accession>
<keyword evidence="3" id="KW-1185">Reference proteome</keyword>
<name>A0A448ZMI0_9STRA</name>
<dbReference type="Proteomes" id="UP000291116">
    <property type="component" value="Unassembled WGS sequence"/>
</dbReference>
<gene>
    <name evidence="2" type="ORF">PSNMU_V1.4_AUG-EV-PASAV3_0102960</name>
</gene>
<feature type="compositionally biased region" description="Low complexity" evidence="1">
    <location>
        <begin position="23"/>
        <end position="41"/>
    </location>
</feature>